<keyword evidence="2" id="KW-1185">Reference proteome</keyword>
<dbReference type="EMBL" id="MU006223">
    <property type="protein sequence ID" value="KAF2827779.1"/>
    <property type="molecule type" value="Genomic_DNA"/>
</dbReference>
<evidence type="ECO:0008006" key="3">
    <source>
        <dbReference type="Google" id="ProtNLM"/>
    </source>
</evidence>
<sequence length="330" mass="36701">MTLLALPRELRDQILTHLLLPPYIYTSSAKPDTTNLHRGKTDAATYIDTRIYLPVRICPAALGVCRQLRVEGLEQCARVVHMNTKASNGAGGWDGDIGLKGGGKSSILASRLGTENDDAAERHIDKKTPRITLEAKRPQRGKFGYAIPVRDTLSPRFTALLPLLQNTKILRIVVWPGFEWWSGARPGATSGRKGVDPIAPAALDAVSYALGAVLAQLPRVEDVEVDVLAHVGDFSRWDLPDEKWVPVQYWLDSPISPQGENRLQRVTRRLSGVWEGGIVEAFYVQEETKLGEGWRLKRHGDMRTDMVLDLVDPGELDGYGVVDEEFERVY</sequence>
<evidence type="ECO:0000313" key="2">
    <source>
        <dbReference type="Proteomes" id="UP000799424"/>
    </source>
</evidence>
<dbReference type="OrthoDB" id="3894566at2759"/>
<proteinExistence type="predicted"/>
<gene>
    <name evidence="1" type="ORF">CC86DRAFT_369031</name>
</gene>
<evidence type="ECO:0000313" key="1">
    <source>
        <dbReference type="EMBL" id="KAF2827779.1"/>
    </source>
</evidence>
<dbReference type="AlphaFoldDB" id="A0A6A7A4V6"/>
<reference evidence="1" key="1">
    <citation type="journal article" date="2020" name="Stud. Mycol.">
        <title>101 Dothideomycetes genomes: a test case for predicting lifestyles and emergence of pathogens.</title>
        <authorList>
            <person name="Haridas S."/>
            <person name="Albert R."/>
            <person name="Binder M."/>
            <person name="Bloem J."/>
            <person name="Labutti K."/>
            <person name="Salamov A."/>
            <person name="Andreopoulos B."/>
            <person name="Baker S."/>
            <person name="Barry K."/>
            <person name="Bills G."/>
            <person name="Bluhm B."/>
            <person name="Cannon C."/>
            <person name="Castanera R."/>
            <person name="Culley D."/>
            <person name="Daum C."/>
            <person name="Ezra D."/>
            <person name="Gonzalez J."/>
            <person name="Henrissat B."/>
            <person name="Kuo A."/>
            <person name="Liang C."/>
            <person name="Lipzen A."/>
            <person name="Lutzoni F."/>
            <person name="Magnuson J."/>
            <person name="Mondo S."/>
            <person name="Nolan M."/>
            <person name="Ohm R."/>
            <person name="Pangilinan J."/>
            <person name="Park H.-J."/>
            <person name="Ramirez L."/>
            <person name="Alfaro M."/>
            <person name="Sun H."/>
            <person name="Tritt A."/>
            <person name="Yoshinaga Y."/>
            <person name="Zwiers L.-H."/>
            <person name="Turgeon B."/>
            <person name="Goodwin S."/>
            <person name="Spatafora J."/>
            <person name="Crous P."/>
            <person name="Grigoriev I."/>
        </authorList>
    </citation>
    <scope>NUCLEOTIDE SEQUENCE</scope>
    <source>
        <strain evidence="1">CBS 113818</strain>
    </source>
</reference>
<name>A0A6A7A4V6_9PLEO</name>
<protein>
    <recommendedName>
        <fullName evidence="3">F-box domain-containing protein</fullName>
    </recommendedName>
</protein>
<accession>A0A6A7A4V6</accession>
<dbReference type="Proteomes" id="UP000799424">
    <property type="component" value="Unassembled WGS sequence"/>
</dbReference>
<organism evidence="1 2">
    <name type="scientific">Ophiobolus disseminans</name>
    <dbReference type="NCBI Taxonomy" id="1469910"/>
    <lineage>
        <taxon>Eukaryota</taxon>
        <taxon>Fungi</taxon>
        <taxon>Dikarya</taxon>
        <taxon>Ascomycota</taxon>
        <taxon>Pezizomycotina</taxon>
        <taxon>Dothideomycetes</taxon>
        <taxon>Pleosporomycetidae</taxon>
        <taxon>Pleosporales</taxon>
        <taxon>Pleosporineae</taxon>
        <taxon>Phaeosphaeriaceae</taxon>
        <taxon>Ophiobolus</taxon>
    </lineage>
</organism>